<protein>
    <submittedName>
        <fullName evidence="1">Uncharacterized protein</fullName>
    </submittedName>
</protein>
<dbReference type="EMBL" id="JOKN01000012">
    <property type="protein sequence ID" value="KEQ56681.1"/>
    <property type="molecule type" value="Genomic_DNA"/>
</dbReference>
<evidence type="ECO:0000313" key="2">
    <source>
        <dbReference type="Proteomes" id="UP000028059"/>
    </source>
</evidence>
<keyword evidence="2" id="KW-1185">Reference proteome</keyword>
<gene>
    <name evidence="1" type="ORF">AAA799N04_00878</name>
</gene>
<organism evidence="1 2">
    <name type="scientific">Marine Group I thaumarchaeote SCGC AAA799-N04</name>
    <dbReference type="NCBI Taxonomy" id="1502293"/>
    <lineage>
        <taxon>Archaea</taxon>
        <taxon>Nitrososphaerota</taxon>
        <taxon>Marine Group I</taxon>
    </lineage>
</organism>
<proteinExistence type="predicted"/>
<accession>A0A081RNA8</accession>
<dbReference type="AlphaFoldDB" id="A0A081RNA8"/>
<reference evidence="1 2" key="1">
    <citation type="submission" date="2014-06" db="EMBL/GenBank/DDBJ databases">
        <authorList>
            <person name="Ngugi D.K."/>
            <person name="Blom J."/>
            <person name="Alam I."/>
            <person name="Rashid M."/>
            <person name="Ba Alawi W."/>
            <person name="Zhang G."/>
            <person name="Hikmawan T."/>
            <person name="Guan Y."/>
            <person name="Antunes A."/>
            <person name="Siam R."/>
            <person name="ElDorry H."/>
            <person name="Bajic V."/>
            <person name="Stingl U."/>
        </authorList>
    </citation>
    <scope>NUCLEOTIDE SEQUENCE [LARGE SCALE GENOMIC DNA]</scope>
    <source>
        <strain evidence="1">SCGC AAA799-N04</strain>
    </source>
</reference>
<dbReference type="Proteomes" id="UP000028059">
    <property type="component" value="Unassembled WGS sequence"/>
</dbReference>
<name>A0A081RNA8_9ARCH</name>
<comment type="caution">
    <text evidence="1">The sequence shown here is derived from an EMBL/GenBank/DDBJ whole genome shotgun (WGS) entry which is preliminary data.</text>
</comment>
<evidence type="ECO:0000313" key="1">
    <source>
        <dbReference type="EMBL" id="KEQ56681.1"/>
    </source>
</evidence>
<sequence length="78" mass="8994">MHDTEPDTFVYQTWPEKFSSMLKEIGVDSESKEIGTDDVEQGDYYSRYFAHTARMITNRGCLDVKNSNIDVIQIIQKG</sequence>
<dbReference type="PATRIC" id="fig|1502293.3.peg.808"/>